<dbReference type="InterPro" id="IPR029044">
    <property type="entry name" value="Nucleotide-diphossugar_trans"/>
</dbReference>
<reference evidence="4" key="1">
    <citation type="submission" date="2003-08" db="EMBL/GenBank/DDBJ databases">
        <authorList>
            <person name="Birren B."/>
            <person name="Nusbaum C."/>
            <person name="Abebe A."/>
            <person name="Abouelleil A."/>
            <person name="Adekoya E."/>
            <person name="Ait-zahra M."/>
            <person name="Allen N."/>
            <person name="Allen T."/>
            <person name="An P."/>
            <person name="Anderson M."/>
            <person name="Anderson S."/>
            <person name="Arachchi H."/>
            <person name="Armbruster J."/>
            <person name="Bachantsang P."/>
            <person name="Baldwin J."/>
            <person name="Barry A."/>
            <person name="Bayul T."/>
            <person name="Blitshsteyn B."/>
            <person name="Bloom T."/>
            <person name="Blye J."/>
            <person name="Boguslavskiy L."/>
            <person name="Borowsky M."/>
            <person name="Boukhgalter B."/>
            <person name="Brunache A."/>
            <person name="Butler J."/>
            <person name="Calixte N."/>
            <person name="Calvo S."/>
            <person name="Camarata J."/>
            <person name="Campo K."/>
            <person name="Chang J."/>
            <person name="Cheshatsang Y."/>
            <person name="Citroen M."/>
            <person name="Collymore A."/>
            <person name="Considine T."/>
            <person name="Cook A."/>
            <person name="Cooke P."/>
            <person name="Corum B."/>
            <person name="Cuomo C."/>
            <person name="David R."/>
            <person name="Dawoe T."/>
            <person name="Degray S."/>
            <person name="Dodge S."/>
            <person name="Dooley K."/>
            <person name="Dorje P."/>
            <person name="Dorjee K."/>
            <person name="Dorris L."/>
            <person name="Duffey N."/>
            <person name="Dupes A."/>
            <person name="Elkins T."/>
            <person name="Engels R."/>
            <person name="Erickson J."/>
            <person name="Farina A."/>
            <person name="Faro S."/>
            <person name="Ferreira P."/>
            <person name="Fischer H."/>
            <person name="Fitzgerald M."/>
            <person name="Foley K."/>
            <person name="Gage D."/>
            <person name="Galagan J."/>
            <person name="Gearin G."/>
            <person name="Gnerre S."/>
            <person name="Gnirke A."/>
            <person name="Goyette A."/>
            <person name="Graham J."/>
            <person name="Grandbois E."/>
            <person name="Gyaltsen K."/>
            <person name="Hafez N."/>
            <person name="Hagopian D."/>
            <person name="Hagos B."/>
            <person name="Hall J."/>
            <person name="Hatcher B."/>
            <person name="Heller A."/>
            <person name="Higgins H."/>
            <person name="Honan T."/>
            <person name="Horn A."/>
            <person name="Houde N."/>
            <person name="Hughes L."/>
            <person name="Hulme W."/>
            <person name="Husby E."/>
            <person name="Iliev I."/>
            <person name="Jaffe D."/>
            <person name="Jones C."/>
            <person name="Kamal M."/>
            <person name="Kamat A."/>
            <person name="Kamvysselis M."/>
            <person name="Karlsson E."/>
            <person name="Kells C."/>
            <person name="Kieu A."/>
            <person name="Kisner P."/>
            <person name="Kodira C."/>
            <person name="Kulbokas E."/>
            <person name="Labutti K."/>
            <person name="Lama D."/>
            <person name="Landers T."/>
            <person name="Leger J."/>
            <person name="Levine S."/>
            <person name="Lewis D."/>
            <person name="Lewis T."/>
            <person name="Lindblad-toh K."/>
            <person name="Liu X."/>
            <person name="Lokyitsang T."/>
            <person name="Lokyitsang Y."/>
            <person name="Lucien O."/>
            <person name="Lui A."/>
            <person name="Ma L.J."/>
            <person name="Mabbitt R."/>
            <person name="Macdonald J."/>
            <person name="Maclean C."/>
            <person name="Major J."/>
            <person name="Manning J."/>
            <person name="Marabella R."/>
            <person name="Maru K."/>
            <person name="Matthews C."/>
            <person name="Mauceli E."/>
            <person name="Mccarthy M."/>
            <person name="Mcdonough S."/>
            <person name="Mcghee T."/>
            <person name="Meldrim J."/>
            <person name="Meneus L."/>
            <person name="Mesirov J."/>
            <person name="Mihalev A."/>
            <person name="Mihova T."/>
            <person name="Mikkelsen T."/>
            <person name="Mlenga V."/>
            <person name="Moru K."/>
            <person name="Mozes J."/>
            <person name="Mulrain L."/>
            <person name="Munson G."/>
            <person name="Naylor J."/>
            <person name="Newes C."/>
            <person name="Nguyen C."/>
            <person name="Nguyen N."/>
            <person name="Nguyen T."/>
            <person name="Nicol R."/>
            <person name="Nielsen C."/>
            <person name="Nizzari M."/>
            <person name="Norbu C."/>
            <person name="Norbu N."/>
            <person name="O'donnell P."/>
            <person name="Okoawo O."/>
            <person name="O'leary S."/>
            <person name="Omotosho B."/>
            <person name="O'neill K."/>
            <person name="Osman S."/>
            <person name="Parker S."/>
            <person name="Perrin D."/>
            <person name="Phunkhang P."/>
            <person name="Piqani B."/>
            <person name="Purcell S."/>
            <person name="Rachupka T."/>
            <person name="Ramasamy U."/>
            <person name="Rameau R."/>
            <person name="Ray V."/>
            <person name="Raymond C."/>
            <person name="Retta R."/>
            <person name="Richardson S."/>
            <person name="Rise C."/>
            <person name="Rodriguez J."/>
            <person name="Rogers J."/>
            <person name="Rogov P."/>
            <person name="Rutman M."/>
            <person name="Schupbach R."/>
            <person name="Seaman C."/>
            <person name="Settipalli S."/>
            <person name="Sharpe T."/>
            <person name="Sheridan J."/>
            <person name="Sherpa N."/>
            <person name="Shi J."/>
            <person name="Smirnov S."/>
            <person name="Smith C."/>
            <person name="Sougnez C."/>
            <person name="Spencer B."/>
            <person name="Stalker J."/>
            <person name="Stange-thomann N."/>
            <person name="Stavropoulos S."/>
            <person name="Stetson K."/>
            <person name="Stone C."/>
            <person name="Stone S."/>
            <person name="Stubbs M."/>
            <person name="Talamas J."/>
            <person name="Tchuinga P."/>
            <person name="Tenzing P."/>
            <person name="Tesfaye S."/>
            <person name="Theodore J."/>
            <person name="Thoulutsang Y."/>
            <person name="Topham K."/>
            <person name="Towey S."/>
            <person name="Tsamla T."/>
            <person name="Tsomo N."/>
            <person name="Vallee D."/>
            <person name="Vassiliev H."/>
            <person name="Venkataraman V."/>
            <person name="Vinson J."/>
            <person name="Vo A."/>
            <person name="Wade C."/>
            <person name="Wang S."/>
            <person name="Wangchuk T."/>
            <person name="Wangdi T."/>
            <person name="Whittaker C."/>
            <person name="Wilkinson J."/>
            <person name="Wu Y."/>
            <person name="Wyman D."/>
            <person name="Yadav S."/>
            <person name="Yang S."/>
            <person name="Yang X."/>
            <person name="Yeager S."/>
            <person name="Yee E."/>
            <person name="Young G."/>
            <person name="Zainoun J."/>
            <person name="Zembeck L."/>
            <person name="Zimmer A."/>
            <person name="Zody M."/>
            <person name="Lander E."/>
        </authorList>
    </citation>
    <scope>NUCLEOTIDE SEQUENCE [LARGE SCALE GENOMIC DNA]</scope>
</reference>
<evidence type="ECO:0000259" key="2">
    <source>
        <dbReference type="Pfam" id="PF02709"/>
    </source>
</evidence>
<sequence>MDKFDYRWCCGVTVGGVLGMTPEQYIKINGYSNKFCGWGGEDDEMNRRIKEGGGFQIFRPGEGYSKFRMISHARDLRNPDNKQRFQLVNTWKARQYQDGLNSLPQNISTVEKQITHTHLYVRPHDCATS</sequence>
<dbReference type="Proteomes" id="UP000007875">
    <property type="component" value="Unassembled WGS sequence"/>
</dbReference>
<accession>H2ZJ92</accession>
<dbReference type="GO" id="GO:0005975">
    <property type="term" value="P:carbohydrate metabolic process"/>
    <property type="evidence" value="ECO:0007669"/>
    <property type="project" value="InterPro"/>
</dbReference>
<dbReference type="PANTHER" id="PTHR19300">
    <property type="entry name" value="BETA-1,4-GALACTOSYLTRANSFERASE"/>
    <property type="match status" value="1"/>
</dbReference>
<reference evidence="3" key="3">
    <citation type="submission" date="2025-09" db="UniProtKB">
        <authorList>
            <consortium name="Ensembl"/>
        </authorList>
    </citation>
    <scope>IDENTIFICATION</scope>
</reference>
<feature type="domain" description="Galactosyltransferase C-terminal" evidence="2">
    <location>
        <begin position="2"/>
        <end position="72"/>
    </location>
</feature>
<dbReference type="InterPro" id="IPR003859">
    <property type="entry name" value="Galactosyl_T"/>
</dbReference>
<proteinExistence type="predicted"/>
<dbReference type="HOGENOM" id="CLU_044391_8_1_1"/>
<dbReference type="Pfam" id="PF02709">
    <property type="entry name" value="Glyco_transf_7C"/>
    <property type="match status" value="1"/>
</dbReference>
<dbReference type="InterPro" id="IPR027791">
    <property type="entry name" value="Galactosyl_T_C"/>
</dbReference>
<reference evidence="3" key="2">
    <citation type="submission" date="2025-08" db="UniProtKB">
        <authorList>
            <consortium name="Ensembl"/>
        </authorList>
    </citation>
    <scope>IDENTIFICATION</scope>
</reference>
<protein>
    <recommendedName>
        <fullName evidence="2">Galactosyltransferase C-terminal domain-containing protein</fullName>
    </recommendedName>
</protein>
<dbReference type="GeneTree" id="ENSGT00940000163971"/>
<name>H2ZJ92_CIOSA</name>
<dbReference type="GO" id="GO:0008378">
    <property type="term" value="F:galactosyltransferase activity"/>
    <property type="evidence" value="ECO:0007669"/>
    <property type="project" value="TreeGrafter"/>
</dbReference>
<evidence type="ECO:0000313" key="4">
    <source>
        <dbReference type="Proteomes" id="UP000007875"/>
    </source>
</evidence>
<dbReference type="GO" id="GO:0005794">
    <property type="term" value="C:Golgi apparatus"/>
    <property type="evidence" value="ECO:0007669"/>
    <property type="project" value="TreeGrafter"/>
</dbReference>
<dbReference type="Ensembl" id="ENSCSAVT00000017850.1">
    <property type="protein sequence ID" value="ENSCSAVP00000017658.1"/>
    <property type="gene ID" value="ENSCSAVG00000010395.1"/>
</dbReference>
<dbReference type="PRINTS" id="PR02050">
    <property type="entry name" value="B14GALTRFASE"/>
</dbReference>
<organism evidence="3 4">
    <name type="scientific">Ciona savignyi</name>
    <name type="common">Pacific transparent sea squirt</name>
    <dbReference type="NCBI Taxonomy" id="51511"/>
    <lineage>
        <taxon>Eukaryota</taxon>
        <taxon>Metazoa</taxon>
        <taxon>Chordata</taxon>
        <taxon>Tunicata</taxon>
        <taxon>Ascidiacea</taxon>
        <taxon>Phlebobranchia</taxon>
        <taxon>Cionidae</taxon>
        <taxon>Ciona</taxon>
    </lineage>
</organism>
<keyword evidence="4" id="KW-1185">Reference proteome</keyword>
<dbReference type="PANTHER" id="PTHR19300:SF61">
    <property type="entry name" value="BETA-1,4-N-ACETYLGALACTOSAMINYLTRANSFERASE"/>
    <property type="match status" value="1"/>
</dbReference>
<dbReference type="AlphaFoldDB" id="H2ZJ92"/>
<keyword evidence="1" id="KW-0808">Transferase</keyword>
<dbReference type="Gene3D" id="3.90.550.10">
    <property type="entry name" value="Spore Coat Polysaccharide Biosynthesis Protein SpsA, Chain A"/>
    <property type="match status" value="1"/>
</dbReference>
<evidence type="ECO:0000313" key="3">
    <source>
        <dbReference type="Ensembl" id="ENSCSAVP00000017658.1"/>
    </source>
</evidence>
<dbReference type="SUPFAM" id="SSF53448">
    <property type="entry name" value="Nucleotide-diphospho-sugar transferases"/>
    <property type="match status" value="1"/>
</dbReference>
<evidence type="ECO:0000256" key="1">
    <source>
        <dbReference type="ARBA" id="ARBA00022679"/>
    </source>
</evidence>